<protein>
    <submittedName>
        <fullName evidence="2">Uncharacterized protein</fullName>
    </submittedName>
</protein>
<feature type="compositionally biased region" description="Basic and acidic residues" evidence="1">
    <location>
        <begin position="44"/>
        <end position="53"/>
    </location>
</feature>
<feature type="compositionally biased region" description="Basic and acidic residues" evidence="1">
    <location>
        <begin position="75"/>
        <end position="92"/>
    </location>
</feature>
<evidence type="ECO:0000313" key="2">
    <source>
        <dbReference type="EMBL" id="CAI9161490.1"/>
    </source>
</evidence>
<accession>A0ABN8YIV1</accession>
<organism evidence="2 3">
    <name type="scientific">Rangifer tarandus platyrhynchus</name>
    <name type="common">Svalbard reindeer</name>
    <dbReference type="NCBI Taxonomy" id="3082113"/>
    <lineage>
        <taxon>Eukaryota</taxon>
        <taxon>Metazoa</taxon>
        <taxon>Chordata</taxon>
        <taxon>Craniata</taxon>
        <taxon>Vertebrata</taxon>
        <taxon>Euteleostomi</taxon>
        <taxon>Mammalia</taxon>
        <taxon>Eutheria</taxon>
        <taxon>Laurasiatheria</taxon>
        <taxon>Artiodactyla</taxon>
        <taxon>Ruminantia</taxon>
        <taxon>Pecora</taxon>
        <taxon>Cervidae</taxon>
        <taxon>Odocoileinae</taxon>
        <taxon>Rangifer</taxon>
    </lineage>
</organism>
<evidence type="ECO:0000313" key="3">
    <source>
        <dbReference type="Proteomes" id="UP001176941"/>
    </source>
</evidence>
<sequence length="132" mass="15367">MWASYLRRLLIGSWGAADSPRWGRVRVSRVHQKPPACKCSLGAQERRRRELREPVPVNLGQVRASRKQHRRKASRREEQLDEISRGQTETRSRGLPTLRMRRGLGARESSVSARLSMRRWRWLASTGSRILL</sequence>
<gene>
    <name evidence="2" type="ORF">MRATA1EN1_LOCUS10452</name>
</gene>
<proteinExistence type="predicted"/>
<dbReference type="Proteomes" id="UP001176941">
    <property type="component" value="Chromosome 20"/>
</dbReference>
<reference evidence="2" key="1">
    <citation type="submission" date="2023-04" db="EMBL/GenBank/DDBJ databases">
        <authorList>
            <consortium name="ELIXIR-Norway"/>
        </authorList>
    </citation>
    <scope>NUCLEOTIDE SEQUENCE [LARGE SCALE GENOMIC DNA]</scope>
</reference>
<dbReference type="EMBL" id="OX459956">
    <property type="protein sequence ID" value="CAI9161490.1"/>
    <property type="molecule type" value="Genomic_DNA"/>
</dbReference>
<feature type="compositionally biased region" description="Basic residues" evidence="1">
    <location>
        <begin position="64"/>
        <end position="74"/>
    </location>
</feature>
<evidence type="ECO:0000256" key="1">
    <source>
        <dbReference type="SAM" id="MobiDB-lite"/>
    </source>
</evidence>
<keyword evidence="3" id="KW-1185">Reference proteome</keyword>
<feature type="region of interest" description="Disordered" evidence="1">
    <location>
        <begin position="44"/>
        <end position="108"/>
    </location>
</feature>
<name>A0ABN8YIV1_RANTA</name>